<keyword evidence="2 5" id="KW-0145">Chemotaxis</keyword>
<reference evidence="10 11" key="1">
    <citation type="submission" date="2019-03" db="EMBL/GenBank/DDBJ databases">
        <title>Genomic Encyclopedia of Type Strains, Phase IV (KMG-IV): sequencing the most valuable type-strain genomes for metagenomic binning, comparative biology and taxonomic classification.</title>
        <authorList>
            <person name="Goeker M."/>
        </authorList>
    </citation>
    <scope>NUCLEOTIDE SEQUENCE [LARGE SCALE GENOMIC DNA]</scope>
    <source>
        <strain evidence="10 11">DSM 5604</strain>
    </source>
</reference>
<evidence type="ECO:0000256" key="7">
    <source>
        <dbReference type="PROSITE-ProRule" id="PRU00169"/>
    </source>
</evidence>
<evidence type="ECO:0000256" key="3">
    <source>
        <dbReference type="ARBA" id="ARBA00022801"/>
    </source>
</evidence>
<dbReference type="CDD" id="cd17541">
    <property type="entry name" value="REC_CheB-like"/>
    <property type="match status" value="1"/>
</dbReference>
<dbReference type="EC" id="3.1.1.61" evidence="5"/>
<dbReference type="Proteomes" id="UP000295729">
    <property type="component" value="Unassembled WGS sequence"/>
</dbReference>
<dbReference type="PIRSF" id="PIRSF000876">
    <property type="entry name" value="RR_chemtxs_CheB"/>
    <property type="match status" value="1"/>
</dbReference>
<dbReference type="PROSITE" id="PS50110">
    <property type="entry name" value="RESPONSE_REGULATORY"/>
    <property type="match status" value="1"/>
</dbReference>
<dbReference type="Gene3D" id="3.40.50.2300">
    <property type="match status" value="1"/>
</dbReference>
<dbReference type="PROSITE" id="PS50122">
    <property type="entry name" value="CHEB"/>
    <property type="match status" value="1"/>
</dbReference>
<comment type="caution">
    <text evidence="10">The sequence shown here is derived from an EMBL/GenBank/DDBJ whole genome shotgun (WGS) entry which is preliminary data.</text>
</comment>
<dbReference type="PANTHER" id="PTHR42872">
    <property type="entry name" value="PROTEIN-GLUTAMATE METHYLESTERASE/PROTEIN-GLUTAMINE GLUTAMINASE"/>
    <property type="match status" value="1"/>
</dbReference>
<comment type="domain">
    <text evidence="5">Contains a C-terminal catalytic domain, and an N-terminal region which modulates catalytic activity.</text>
</comment>
<feature type="modified residue" description="4-aspartylphosphate" evidence="5 7">
    <location>
        <position position="58"/>
    </location>
</feature>
<dbReference type="OrthoDB" id="9793421at2"/>
<feature type="domain" description="CheB-type methylesterase" evidence="9">
    <location>
        <begin position="150"/>
        <end position="343"/>
    </location>
</feature>
<evidence type="ECO:0000259" key="9">
    <source>
        <dbReference type="PROSITE" id="PS50122"/>
    </source>
</evidence>
<dbReference type="NCBIfam" id="NF009206">
    <property type="entry name" value="PRK12555.1"/>
    <property type="match status" value="1"/>
</dbReference>
<evidence type="ECO:0000256" key="2">
    <source>
        <dbReference type="ARBA" id="ARBA00022500"/>
    </source>
</evidence>
<dbReference type="PANTHER" id="PTHR42872:SF6">
    <property type="entry name" value="PROTEIN-GLUTAMATE METHYLESTERASE_PROTEIN-GLUTAMINE GLUTAMINASE"/>
    <property type="match status" value="1"/>
</dbReference>
<dbReference type="GO" id="GO:0008984">
    <property type="term" value="F:protein-glutamate methylesterase activity"/>
    <property type="evidence" value="ECO:0007669"/>
    <property type="project" value="UniProtKB-UniRule"/>
</dbReference>
<feature type="active site" evidence="5 6">
    <location>
        <position position="189"/>
    </location>
</feature>
<evidence type="ECO:0000256" key="1">
    <source>
        <dbReference type="ARBA" id="ARBA00022490"/>
    </source>
</evidence>
<proteinExistence type="inferred from homology"/>
<dbReference type="GO" id="GO:0050568">
    <property type="term" value="F:protein-glutamine glutaminase activity"/>
    <property type="evidence" value="ECO:0007669"/>
    <property type="project" value="UniProtKB-UniRule"/>
</dbReference>
<accession>A0A4R6X5I1</accession>
<dbReference type="RefSeq" id="WP_133563836.1">
    <property type="nucleotide sequence ID" value="NZ_SNZA01000005.1"/>
</dbReference>
<feature type="active site" evidence="5 6">
    <location>
        <position position="285"/>
    </location>
</feature>
<protein>
    <recommendedName>
        <fullName evidence="5">Protein-glutamate methylesterase/protein-glutamine glutaminase</fullName>
        <ecNumber evidence="5">3.1.1.61</ecNumber>
        <ecNumber evidence="5">3.5.1.44</ecNumber>
    </recommendedName>
</protein>
<dbReference type="InterPro" id="IPR035909">
    <property type="entry name" value="CheB_C"/>
</dbReference>
<comment type="catalytic activity">
    <reaction evidence="5">
        <text>L-glutaminyl-[protein] + H2O = L-glutamyl-[protein] + NH4(+)</text>
        <dbReference type="Rhea" id="RHEA:16441"/>
        <dbReference type="Rhea" id="RHEA-COMP:10207"/>
        <dbReference type="Rhea" id="RHEA-COMP:10208"/>
        <dbReference type="ChEBI" id="CHEBI:15377"/>
        <dbReference type="ChEBI" id="CHEBI:28938"/>
        <dbReference type="ChEBI" id="CHEBI:29973"/>
        <dbReference type="ChEBI" id="CHEBI:30011"/>
        <dbReference type="EC" id="3.5.1.44"/>
    </reaction>
</comment>
<name>A0A4R6X5I1_9GAMM</name>
<dbReference type="HAMAP" id="MF_00099">
    <property type="entry name" value="CheB_chemtxs"/>
    <property type="match status" value="1"/>
</dbReference>
<dbReference type="InterPro" id="IPR000673">
    <property type="entry name" value="Sig_transdc_resp-reg_Me-estase"/>
</dbReference>
<gene>
    <name evidence="5" type="primary">cheB</name>
    <name evidence="10" type="ORF">C8D85_2838</name>
</gene>
<dbReference type="Gene3D" id="3.40.50.180">
    <property type="entry name" value="Methylesterase CheB, C-terminal domain"/>
    <property type="match status" value="1"/>
</dbReference>
<dbReference type="GO" id="GO:0000156">
    <property type="term" value="F:phosphorelay response regulator activity"/>
    <property type="evidence" value="ECO:0007669"/>
    <property type="project" value="InterPro"/>
</dbReference>
<dbReference type="GO" id="GO:0005737">
    <property type="term" value="C:cytoplasm"/>
    <property type="evidence" value="ECO:0007669"/>
    <property type="project" value="UniProtKB-SubCell"/>
</dbReference>
<dbReference type="EMBL" id="SNZA01000005">
    <property type="protein sequence ID" value="TDR06652.1"/>
    <property type="molecule type" value="Genomic_DNA"/>
</dbReference>
<evidence type="ECO:0000259" key="8">
    <source>
        <dbReference type="PROSITE" id="PS50110"/>
    </source>
</evidence>
<evidence type="ECO:0000256" key="4">
    <source>
        <dbReference type="ARBA" id="ARBA00048267"/>
    </source>
</evidence>
<dbReference type="InterPro" id="IPR008248">
    <property type="entry name" value="CheB-like"/>
</dbReference>
<organism evidence="10 11">
    <name type="scientific">Marinomonas communis</name>
    <dbReference type="NCBI Taxonomy" id="28254"/>
    <lineage>
        <taxon>Bacteria</taxon>
        <taxon>Pseudomonadati</taxon>
        <taxon>Pseudomonadota</taxon>
        <taxon>Gammaproteobacteria</taxon>
        <taxon>Oceanospirillales</taxon>
        <taxon>Oceanospirillaceae</taxon>
        <taxon>Marinomonas</taxon>
    </lineage>
</organism>
<comment type="PTM">
    <text evidence="5">Phosphorylated by CheA. Phosphorylation of the N-terminal regulatory domain activates the methylesterase activity.</text>
</comment>
<feature type="domain" description="Response regulatory" evidence="8">
    <location>
        <begin position="7"/>
        <end position="124"/>
    </location>
</feature>
<dbReference type="SUPFAM" id="SSF52172">
    <property type="entry name" value="CheY-like"/>
    <property type="match status" value="1"/>
</dbReference>
<keyword evidence="3 5" id="KW-0378">Hydrolase</keyword>
<keyword evidence="1 5" id="KW-0963">Cytoplasm</keyword>
<evidence type="ECO:0000256" key="5">
    <source>
        <dbReference type="HAMAP-Rule" id="MF_00099"/>
    </source>
</evidence>
<dbReference type="Pfam" id="PF00072">
    <property type="entry name" value="Response_reg"/>
    <property type="match status" value="1"/>
</dbReference>
<comment type="similarity">
    <text evidence="5">Belongs to the CheB family.</text>
</comment>
<dbReference type="AlphaFoldDB" id="A0A4R6X5I1"/>
<keyword evidence="5 7" id="KW-0597">Phosphoprotein</keyword>
<dbReference type="NCBIfam" id="NF001965">
    <property type="entry name" value="PRK00742.1"/>
    <property type="match status" value="1"/>
</dbReference>
<comment type="catalytic activity">
    <reaction evidence="4 5">
        <text>[protein]-L-glutamate 5-O-methyl ester + H2O = L-glutamyl-[protein] + methanol + H(+)</text>
        <dbReference type="Rhea" id="RHEA:23236"/>
        <dbReference type="Rhea" id="RHEA-COMP:10208"/>
        <dbReference type="Rhea" id="RHEA-COMP:10311"/>
        <dbReference type="ChEBI" id="CHEBI:15377"/>
        <dbReference type="ChEBI" id="CHEBI:15378"/>
        <dbReference type="ChEBI" id="CHEBI:17790"/>
        <dbReference type="ChEBI" id="CHEBI:29973"/>
        <dbReference type="ChEBI" id="CHEBI:82795"/>
        <dbReference type="EC" id="3.1.1.61"/>
    </reaction>
</comment>
<dbReference type="InterPro" id="IPR011006">
    <property type="entry name" value="CheY-like_superfamily"/>
</dbReference>
<evidence type="ECO:0000313" key="10">
    <source>
        <dbReference type="EMBL" id="TDR06652.1"/>
    </source>
</evidence>
<keyword evidence="11" id="KW-1185">Reference proteome</keyword>
<comment type="function">
    <text evidence="5">Involved in chemotaxis. Part of a chemotaxis signal transduction system that modulates chemotaxis in response to various stimuli. Catalyzes the demethylation of specific methylglutamate residues introduced into the chemoreceptors (methyl-accepting chemotaxis proteins or MCP) by CheR. Also mediates the irreversible deamidation of specific glutamine residues to glutamic acid.</text>
</comment>
<dbReference type="SUPFAM" id="SSF52738">
    <property type="entry name" value="Methylesterase CheB, C-terminal domain"/>
    <property type="match status" value="1"/>
</dbReference>
<dbReference type="EC" id="3.5.1.44" evidence="5"/>
<evidence type="ECO:0000256" key="6">
    <source>
        <dbReference type="PROSITE-ProRule" id="PRU00050"/>
    </source>
</evidence>
<feature type="active site" evidence="5 6">
    <location>
        <position position="163"/>
    </location>
</feature>
<dbReference type="CDD" id="cd16432">
    <property type="entry name" value="CheB_Rec"/>
    <property type="match status" value="1"/>
</dbReference>
<dbReference type="InterPro" id="IPR001789">
    <property type="entry name" value="Sig_transdc_resp-reg_receiver"/>
</dbReference>
<dbReference type="GO" id="GO:0006935">
    <property type="term" value="P:chemotaxis"/>
    <property type="evidence" value="ECO:0007669"/>
    <property type="project" value="UniProtKB-UniRule"/>
</dbReference>
<comment type="subcellular location">
    <subcellularLocation>
        <location evidence="5">Cytoplasm</location>
    </subcellularLocation>
</comment>
<sequence>MRHQPIKVLVVDDSEIIRRLLTEVLNADPDISVVGAAQDAFEAKKLVNQLSPDVITLDVEMPEVDGIRFLEVLMKARPTPVIMISTLTRSKADITLRALELGAVDYIAKPVVDDLSMFHRYSSTVINKVKMAARSRVGHSRSPIRRPALPASKANRVLAIGASTGGTEAINSVLQQLPAQNFAVVMTQHMPAGFTTTFADRLDRTTDFTVIEAQGGERIRPGYAYLAPGGLHMRVVRRGNDLFTDVFDGDKVCGHRPSVDVLFDSIASEVGKFALAALLTGMGKDGAQGLSKIRQTGAYTVAQDEQSCVVYGMPRAAVELNAVEAIVPLEEIGSNLVEHLSARHSSS</sequence>
<dbReference type="Pfam" id="PF01339">
    <property type="entry name" value="CheB_methylest"/>
    <property type="match status" value="1"/>
</dbReference>
<dbReference type="SMART" id="SM00448">
    <property type="entry name" value="REC"/>
    <property type="match status" value="1"/>
</dbReference>
<evidence type="ECO:0000313" key="11">
    <source>
        <dbReference type="Proteomes" id="UP000295729"/>
    </source>
</evidence>